<evidence type="ECO:0000256" key="1">
    <source>
        <dbReference type="SAM" id="SignalP"/>
    </source>
</evidence>
<evidence type="ECO:0000313" key="3">
    <source>
        <dbReference type="Proteomes" id="UP000595224"/>
    </source>
</evidence>
<feature type="chain" id="PRO_5032664400" description="Tetratricopeptide repeat-containing protein" evidence="1">
    <location>
        <begin position="22"/>
        <end position="276"/>
    </location>
</feature>
<feature type="signal peptide" evidence="1">
    <location>
        <begin position="1"/>
        <end position="21"/>
    </location>
</feature>
<dbReference type="AlphaFoldDB" id="A0A7T3V5I6"/>
<proteinExistence type="predicted"/>
<evidence type="ECO:0000313" key="2">
    <source>
        <dbReference type="EMBL" id="QQA01164.1"/>
    </source>
</evidence>
<accession>A0A7T3V5I6</accession>
<dbReference type="Gene3D" id="1.25.40.10">
    <property type="entry name" value="Tetratricopeptide repeat domain"/>
    <property type="match status" value="1"/>
</dbReference>
<evidence type="ECO:0008006" key="4">
    <source>
        <dbReference type="Google" id="ProtNLM"/>
    </source>
</evidence>
<dbReference type="KEGG" id="tper:IWA51_00590"/>
<dbReference type="EMBL" id="CP064936">
    <property type="protein sequence ID" value="QQA01164.1"/>
    <property type="molecule type" value="Genomic_DNA"/>
</dbReference>
<sequence>MKIFKTIFLSIFFLNTTFSFSQDMTKNALALIDSFFDLRMNLSLIEESETDKINSEIDSFAVKNKDKISDLSEMETIVLENFIIMEKYNYLYEKPGQAKVQHEILGNQLKKIESFVENNQINDAYFFCTQADITSCYMGYSVGDVLKYGTSVRPLYEKALECNPNLSYALTNIGQWYYFAPGIAGGSKKKTLSYFEKARECAVTDSQKYFADIFLSQLLFEKKEFERCNSLLSEAESICPNSNYLKKIRSANQQGLSLFEYNRKKSSLDKESKKIE</sequence>
<protein>
    <recommendedName>
        <fullName evidence="4">Tetratricopeptide repeat-containing protein</fullName>
    </recommendedName>
</protein>
<reference evidence="2 3" key="1">
    <citation type="submission" date="2020-11" db="EMBL/GenBank/DDBJ databases">
        <title>Treponema Peruensis nv. sp., first commensal Treponema isolated from human feces.</title>
        <authorList>
            <person name="Belkhou C."/>
            <person name="Raes J."/>
        </authorList>
    </citation>
    <scope>NUCLEOTIDE SEQUENCE [LARGE SCALE GENOMIC DNA]</scope>
    <source>
        <strain evidence="2 3">RCC2812</strain>
    </source>
</reference>
<keyword evidence="3" id="KW-1185">Reference proteome</keyword>
<keyword evidence="1" id="KW-0732">Signal</keyword>
<dbReference type="InterPro" id="IPR011990">
    <property type="entry name" value="TPR-like_helical_dom_sf"/>
</dbReference>
<dbReference type="Proteomes" id="UP000595224">
    <property type="component" value="Chromosome"/>
</dbReference>
<organism evidence="2 3">
    <name type="scientific">Treponema peruense</name>
    <dbReference type="NCBI Taxonomy" id="2787628"/>
    <lineage>
        <taxon>Bacteria</taxon>
        <taxon>Pseudomonadati</taxon>
        <taxon>Spirochaetota</taxon>
        <taxon>Spirochaetia</taxon>
        <taxon>Spirochaetales</taxon>
        <taxon>Treponemataceae</taxon>
        <taxon>Treponema</taxon>
    </lineage>
</organism>
<dbReference type="SUPFAM" id="SSF48452">
    <property type="entry name" value="TPR-like"/>
    <property type="match status" value="1"/>
</dbReference>
<dbReference type="RefSeq" id="WP_198442755.1">
    <property type="nucleotide sequence ID" value="NZ_CBCSHE010000017.1"/>
</dbReference>
<name>A0A7T3V5I6_9SPIR</name>
<gene>
    <name evidence="2" type="ORF">IWA51_00590</name>
</gene>